<proteinExistence type="predicted"/>
<gene>
    <name evidence="1" type="ORF">MSKU9_3372</name>
</gene>
<dbReference type="Pfam" id="PF13589">
    <property type="entry name" value="HATPase_c_3"/>
    <property type="match status" value="1"/>
</dbReference>
<dbReference type="AlphaFoldDB" id="A0A4P5NZ14"/>
<dbReference type="RefSeq" id="WP_141262566.1">
    <property type="nucleotide sequence ID" value="NZ_BDLU01000080.1"/>
</dbReference>
<organism evidence="1 2">
    <name type="scientific">Komagataeibacter diospyri</name>
    <dbReference type="NCBI Taxonomy" id="1932662"/>
    <lineage>
        <taxon>Bacteria</taxon>
        <taxon>Pseudomonadati</taxon>
        <taxon>Pseudomonadota</taxon>
        <taxon>Alphaproteobacteria</taxon>
        <taxon>Acetobacterales</taxon>
        <taxon>Acetobacteraceae</taxon>
        <taxon>Komagataeibacter</taxon>
    </lineage>
</organism>
<evidence type="ECO:0000313" key="1">
    <source>
        <dbReference type="EMBL" id="GCE85231.1"/>
    </source>
</evidence>
<dbReference type="SUPFAM" id="SSF55874">
    <property type="entry name" value="ATPase domain of HSP90 chaperone/DNA topoisomerase II/histidine kinase"/>
    <property type="match status" value="1"/>
</dbReference>
<dbReference type="OrthoDB" id="2041081at2"/>
<evidence type="ECO:0000313" key="2">
    <source>
        <dbReference type="Proteomes" id="UP000315095"/>
    </source>
</evidence>
<name>A0A4P5NZ14_9PROT</name>
<comment type="caution">
    <text evidence="1">The sequence shown here is derived from an EMBL/GenBank/DDBJ whole genome shotgun (WGS) entry which is preliminary data.</text>
</comment>
<dbReference type="EMBL" id="BDLU01000080">
    <property type="protein sequence ID" value="GCE85231.1"/>
    <property type="molecule type" value="Genomic_DNA"/>
</dbReference>
<dbReference type="InterPro" id="IPR036890">
    <property type="entry name" value="HATPase_C_sf"/>
</dbReference>
<dbReference type="Gene3D" id="3.30.565.10">
    <property type="entry name" value="Histidine kinase-like ATPase, C-terminal domain"/>
    <property type="match status" value="1"/>
</dbReference>
<evidence type="ECO:0008006" key="3">
    <source>
        <dbReference type="Google" id="ProtNLM"/>
    </source>
</evidence>
<accession>A0A4P5NZ14</accession>
<reference evidence="2" key="1">
    <citation type="submission" date="2017-01" db="EMBL/GenBank/DDBJ databases">
        <title>Komagataeibacter sp. MSKU9 whole genome sequencing project.</title>
        <authorList>
            <person name="Matsutani M."/>
            <person name="Naloka K."/>
            <person name="Theeragool G."/>
            <person name="Yakushi T."/>
            <person name="Matsushita K."/>
        </authorList>
    </citation>
    <scope>NUCLEOTIDE SEQUENCE [LARGE SCALE GENOMIC DNA]</scope>
    <source>
        <strain evidence="2">MSKU9</strain>
    </source>
</reference>
<dbReference type="Proteomes" id="UP000315095">
    <property type="component" value="Unassembled WGS sequence"/>
</dbReference>
<protein>
    <recommendedName>
        <fullName evidence="3">ATP-binding protein</fullName>
    </recommendedName>
</protein>
<sequence length="618" mass="69998">MARINLKKFIAEHYKGGVTARDVIREGVTNSIQAGANSISVDLLFSRQGGLFGDEVRNVLDKIIISDDGEGFTQDNLNYFDEICTGHKDDIGGKGVGRLAFLKYANRVEVRSQLAAELIEFRYTPDFKLEDVVKTEKYGPRETTITISELKDQINTQVAKLINSMCDDLRLLLFLKKKSGRTISINFTHNSKQSFQDDFIFSGKDIEAQKTKTFEVNGETFDCYLFREEAPRKGIVAMLCADELCVEEYQISKRFDICRYLISITSTYLNQISNIERQKLEIPKTDAEADLASPISRETLMPRIHEECLAMINEVAEGDIDAFKCANIGKLQKYYPFIQMDSLNGDAAILDADEVVKTYRAQQARREDLLVEAMEAGRKVAFDDISHLASDDLARFIVHRALVIDSLANMPRESAEDVLHDAILRKHSNGNDIRENNVWLVDDKFLSYSSIYSDETLAKIVREVGTETESKQKRKPDIAAFYSKDEKGQPNKLVIIEFKKPGADIFDNSKALLQCRLYASELVDRIATVREVFAFSVVEIDDEFYKDMKRTGFKDVFSLSERVVYNDFVIGSSDDIPLHLYVMPAFSLINDARARNRVFEEVLRFNMGSKTGSGDASS</sequence>
<keyword evidence="2" id="KW-1185">Reference proteome</keyword>